<gene>
    <name evidence="3" type="primary">48</name>
    <name evidence="3" type="ORF">PBI_FAREWELL_48</name>
</gene>
<reference evidence="3" key="1">
    <citation type="submission" date="2024-04" db="EMBL/GenBank/DDBJ databases">
        <authorList>
            <person name="Adelman N."/>
            <person name="Griciute V."/>
            <person name="Hart J."/>
            <person name="Matonsi M."/>
            <person name="Molloy S.D."/>
            <person name="Viland M.D."/>
            <person name="Lewis C.M."/>
            <person name="Garlena R.A."/>
            <person name="Russell D.A."/>
            <person name="Jacobs-Sera D."/>
            <person name="Hatfull G.F."/>
        </authorList>
    </citation>
    <scope>NUCLEOTIDE SEQUENCE</scope>
</reference>
<sequence length="131" mass="14486">MRLIQTAHILLRMDDNRINQAVGAELRAARARQGWTREQLEEASGVPIVSIRRYEGGTRSIPVDTLVKLVSALKISISDIDKAIRAASSDPPSGFEPAPEPRRRDASEIQNRIPRSAKSNKRGKDATGFNQ</sequence>
<dbReference type="CDD" id="cd00093">
    <property type="entry name" value="HTH_XRE"/>
    <property type="match status" value="1"/>
</dbReference>
<dbReference type="SUPFAM" id="SSF47413">
    <property type="entry name" value="lambda repressor-like DNA-binding domains"/>
    <property type="match status" value="1"/>
</dbReference>
<dbReference type="GO" id="GO:0003677">
    <property type="term" value="F:DNA binding"/>
    <property type="evidence" value="ECO:0007669"/>
    <property type="project" value="InterPro"/>
</dbReference>
<protein>
    <submittedName>
        <fullName evidence="3">Immunity repressor</fullName>
    </submittedName>
</protein>
<proteinExistence type="predicted"/>
<dbReference type="PROSITE" id="PS50943">
    <property type="entry name" value="HTH_CROC1"/>
    <property type="match status" value="1"/>
</dbReference>
<feature type="region of interest" description="Disordered" evidence="1">
    <location>
        <begin position="86"/>
        <end position="131"/>
    </location>
</feature>
<dbReference type="EMBL" id="PP750958">
    <property type="protein sequence ID" value="XCH42760.1"/>
    <property type="molecule type" value="Genomic_DNA"/>
</dbReference>
<dbReference type="Gene3D" id="1.10.260.40">
    <property type="entry name" value="lambda repressor-like DNA-binding domains"/>
    <property type="match status" value="1"/>
</dbReference>
<dbReference type="InterPro" id="IPR001387">
    <property type="entry name" value="Cro/C1-type_HTH"/>
</dbReference>
<evidence type="ECO:0000313" key="3">
    <source>
        <dbReference type="EMBL" id="XCH42760.1"/>
    </source>
</evidence>
<feature type="domain" description="HTH cro/C1-type" evidence="2">
    <location>
        <begin position="26"/>
        <end position="80"/>
    </location>
</feature>
<name>A0AAU8GQ25_9CAUD</name>
<evidence type="ECO:0000256" key="1">
    <source>
        <dbReference type="SAM" id="MobiDB-lite"/>
    </source>
</evidence>
<evidence type="ECO:0000259" key="2">
    <source>
        <dbReference type="PROSITE" id="PS50943"/>
    </source>
</evidence>
<organism evidence="3">
    <name type="scientific">Mycobacterium phage Farewell</name>
    <dbReference type="NCBI Taxonomy" id="3158893"/>
    <lineage>
        <taxon>Viruses</taxon>
        <taxon>Duplodnaviria</taxon>
        <taxon>Heunggongvirae</taxon>
        <taxon>Uroviricota</taxon>
        <taxon>Caudoviricetes</taxon>
    </lineage>
</organism>
<dbReference type="InterPro" id="IPR010982">
    <property type="entry name" value="Lambda_DNA-bd_dom_sf"/>
</dbReference>
<dbReference type="Pfam" id="PF01381">
    <property type="entry name" value="HTH_3"/>
    <property type="match status" value="1"/>
</dbReference>
<accession>A0AAU8GQ25</accession>
<dbReference type="SMART" id="SM00530">
    <property type="entry name" value="HTH_XRE"/>
    <property type="match status" value="1"/>
</dbReference>